<evidence type="ECO:0000313" key="2">
    <source>
        <dbReference type="EMBL" id="RDW17567.1"/>
    </source>
</evidence>
<feature type="region of interest" description="Disordered" evidence="1">
    <location>
        <begin position="1"/>
        <end position="74"/>
    </location>
</feature>
<name>A0A3D8PPV5_9BACI</name>
<proteinExistence type="predicted"/>
<evidence type="ECO:0000256" key="1">
    <source>
        <dbReference type="SAM" id="MobiDB-lite"/>
    </source>
</evidence>
<feature type="compositionally biased region" description="Basic residues" evidence="1">
    <location>
        <begin position="24"/>
        <end position="35"/>
    </location>
</feature>
<dbReference type="EMBL" id="PIOC01000019">
    <property type="protein sequence ID" value="RDW17567.1"/>
    <property type="molecule type" value="Genomic_DNA"/>
</dbReference>
<reference evidence="3" key="1">
    <citation type="submission" date="2017-11" db="EMBL/GenBank/DDBJ databases">
        <authorList>
            <person name="Zhu W."/>
        </authorList>
    </citation>
    <scope>NUCLEOTIDE SEQUENCE [LARGE SCALE GENOMIC DNA]</scope>
    <source>
        <strain evidence="3">CAU 1183</strain>
    </source>
</reference>
<gene>
    <name evidence="2" type="ORF">CWR48_13675</name>
</gene>
<sequence>MDGIASNAAFEAIPSQSTPELNRARRVQNRARRVQNRATPVQIRATPAQNRATAQPSNQAQTPNRYYPDSRTPG</sequence>
<feature type="compositionally biased region" description="Polar residues" evidence="1">
    <location>
        <begin position="47"/>
        <end position="64"/>
    </location>
</feature>
<accession>A0A3D8PPV5</accession>
<comment type="caution">
    <text evidence="2">The sequence shown here is derived from an EMBL/GenBank/DDBJ whole genome shotgun (WGS) entry which is preliminary data.</text>
</comment>
<evidence type="ECO:0000313" key="3">
    <source>
        <dbReference type="Proteomes" id="UP000257143"/>
    </source>
</evidence>
<dbReference type="AlphaFoldDB" id="A0A3D8PPV5"/>
<dbReference type="Proteomes" id="UP000257143">
    <property type="component" value="Unassembled WGS sequence"/>
</dbReference>
<protein>
    <submittedName>
        <fullName evidence="2">Uncharacterized protein</fullName>
    </submittedName>
</protein>
<organism evidence="2 3">
    <name type="scientific">Oceanobacillus arenosus</name>
    <dbReference type="NCBI Taxonomy" id="1229153"/>
    <lineage>
        <taxon>Bacteria</taxon>
        <taxon>Bacillati</taxon>
        <taxon>Bacillota</taxon>
        <taxon>Bacilli</taxon>
        <taxon>Bacillales</taxon>
        <taxon>Bacillaceae</taxon>
        <taxon>Oceanobacillus</taxon>
    </lineage>
</organism>
<keyword evidence="3" id="KW-1185">Reference proteome</keyword>